<dbReference type="EMBL" id="ACKQ02000007">
    <property type="protein sequence ID" value="EFK32904.1"/>
    <property type="molecule type" value="Genomic_DNA"/>
</dbReference>
<dbReference type="NCBIfam" id="TIGR04183">
    <property type="entry name" value="Por_Secre_tail"/>
    <property type="match status" value="1"/>
</dbReference>
<dbReference type="InterPro" id="IPR013783">
    <property type="entry name" value="Ig-like_fold"/>
</dbReference>
<dbReference type="SMART" id="SM00060">
    <property type="entry name" value="FN3"/>
    <property type="match status" value="2"/>
</dbReference>
<evidence type="ECO:0000259" key="3">
    <source>
        <dbReference type="PROSITE" id="PS50853"/>
    </source>
</evidence>
<comment type="caution">
    <text evidence="4">The sequence shown here is derived from an EMBL/GenBank/DDBJ whole genome shotgun (WGS) entry which is preliminary data.</text>
</comment>
<reference evidence="4" key="1">
    <citation type="submission" date="2010-06" db="EMBL/GenBank/DDBJ databases">
        <authorList>
            <person name="Muzny D."/>
            <person name="Qin X."/>
            <person name="Buhay C."/>
            <person name="Dugan-Rocha S."/>
            <person name="Ding Y."/>
            <person name="Chen G."/>
            <person name="Hawes A."/>
            <person name="Holder M."/>
            <person name="Jhangiani S."/>
            <person name="Johnson A."/>
            <person name="Khan Z."/>
            <person name="Li Z."/>
            <person name="Liu W."/>
            <person name="Liu X."/>
            <person name="Perez L."/>
            <person name="Shen H."/>
            <person name="Wang Q."/>
            <person name="Watt J."/>
            <person name="Xi L."/>
            <person name="Xin Y."/>
            <person name="Zhou J."/>
            <person name="Deng J."/>
            <person name="Jiang H."/>
            <person name="Liu Y."/>
            <person name="Qu J."/>
            <person name="Song X.-Z."/>
            <person name="Zhang L."/>
            <person name="Villasana D."/>
            <person name="Johnson A."/>
            <person name="Liu J."/>
            <person name="Liyanage D."/>
            <person name="Lorensuhewa L."/>
            <person name="Robinson T."/>
            <person name="Song A."/>
            <person name="Song B.-B."/>
            <person name="Dinh H."/>
            <person name="Thornton R."/>
            <person name="Coyle M."/>
            <person name="Francisco L."/>
            <person name="Jackson L."/>
            <person name="Javaid M."/>
            <person name="Korchina V."/>
            <person name="Kovar C."/>
            <person name="Mata R."/>
            <person name="Mathew T."/>
            <person name="Ngo R."/>
            <person name="Nguyen L."/>
            <person name="Nguyen N."/>
            <person name="Okwuonu G."/>
            <person name="Ongeri F."/>
            <person name="Pham C."/>
            <person name="Simmons D."/>
            <person name="Wilczek-Boney K."/>
            <person name="Hale W."/>
            <person name="Jakkamsetti A."/>
            <person name="Pham P."/>
            <person name="Ruth R."/>
            <person name="San Lucas F."/>
            <person name="Warren J."/>
            <person name="Zhang J."/>
            <person name="Zhao Z."/>
            <person name="Zhou C."/>
            <person name="Zhu D."/>
            <person name="Lee S."/>
            <person name="Bess C."/>
            <person name="Blankenburg K."/>
            <person name="Forbes L."/>
            <person name="Fu Q."/>
            <person name="Gubbala S."/>
            <person name="Hirani K."/>
            <person name="Jayaseelan J.C."/>
            <person name="Lara F."/>
            <person name="Munidasa M."/>
            <person name="Palculict T."/>
            <person name="Patil S."/>
            <person name="Pu L.-L."/>
            <person name="Saada N."/>
            <person name="Tang L."/>
            <person name="Weissenberger G."/>
            <person name="Zhu Y."/>
            <person name="Hemphill L."/>
            <person name="Shang Y."/>
            <person name="Youmans B."/>
            <person name="Ayvaz T."/>
            <person name="Ross M."/>
            <person name="Santibanez J."/>
            <person name="Aqrawi P."/>
            <person name="Gross S."/>
            <person name="Joshi V."/>
            <person name="Fowler G."/>
            <person name="Nazareth L."/>
            <person name="Reid J."/>
            <person name="Worley K."/>
            <person name="Petrosino J."/>
            <person name="Highlander S."/>
            <person name="Gibbs R."/>
        </authorList>
    </citation>
    <scope>NUCLEOTIDE SEQUENCE [LARGE SCALE GENOMIC DNA]</scope>
    <source>
        <strain evidence="4">ATCC 35910</strain>
    </source>
</reference>
<protein>
    <submittedName>
        <fullName evidence="4">Fibronectin type III domain protein</fullName>
    </submittedName>
</protein>
<feature type="domain" description="Fibronectin type-III" evidence="3">
    <location>
        <begin position="542"/>
        <end position="641"/>
    </location>
</feature>
<keyword evidence="2" id="KW-1133">Transmembrane helix</keyword>
<accession>A0ABP2IGX9</accession>
<dbReference type="SUPFAM" id="SSF49265">
    <property type="entry name" value="Fibronectin type III"/>
    <property type="match status" value="1"/>
</dbReference>
<dbReference type="InterPro" id="IPR003961">
    <property type="entry name" value="FN3_dom"/>
</dbReference>
<evidence type="ECO:0000313" key="5">
    <source>
        <dbReference type="Proteomes" id="UP000002969"/>
    </source>
</evidence>
<dbReference type="PROSITE" id="PS50853">
    <property type="entry name" value="FN3"/>
    <property type="match status" value="2"/>
</dbReference>
<feature type="domain" description="Fibronectin type-III" evidence="3">
    <location>
        <begin position="285"/>
        <end position="377"/>
    </location>
</feature>
<dbReference type="Pfam" id="PF00041">
    <property type="entry name" value="fn3"/>
    <property type="match status" value="1"/>
</dbReference>
<proteinExistence type="predicted"/>
<organism evidence="4 5">
    <name type="scientific">Chryseobacterium gleum ATCC 35910</name>
    <dbReference type="NCBI Taxonomy" id="525257"/>
    <lineage>
        <taxon>Bacteria</taxon>
        <taxon>Pseudomonadati</taxon>
        <taxon>Bacteroidota</taxon>
        <taxon>Flavobacteriia</taxon>
        <taxon>Flavobacteriales</taxon>
        <taxon>Weeksellaceae</taxon>
        <taxon>Chryseobacterium group</taxon>
        <taxon>Chryseobacterium</taxon>
    </lineage>
</organism>
<evidence type="ECO:0000313" key="4">
    <source>
        <dbReference type="EMBL" id="EFK32904.1"/>
    </source>
</evidence>
<dbReference type="Pfam" id="PF18962">
    <property type="entry name" value="Por_Secre_tail"/>
    <property type="match status" value="1"/>
</dbReference>
<dbReference type="InterPro" id="IPR036116">
    <property type="entry name" value="FN3_sf"/>
</dbReference>
<dbReference type="InterPro" id="IPR008979">
    <property type="entry name" value="Galactose-bd-like_sf"/>
</dbReference>
<dbReference type="Gene3D" id="2.60.40.10">
    <property type="entry name" value="Immunoglobulins"/>
    <property type="match status" value="2"/>
</dbReference>
<dbReference type="InterPro" id="IPR026444">
    <property type="entry name" value="Secre_tail"/>
</dbReference>
<keyword evidence="1" id="KW-0732">Signal</keyword>
<dbReference type="SUPFAM" id="SSF49785">
    <property type="entry name" value="Galactose-binding domain-like"/>
    <property type="match status" value="1"/>
</dbReference>
<name>A0ABP2IGX9_CHRGE</name>
<keyword evidence="2" id="KW-0472">Membrane</keyword>
<feature type="transmembrane region" description="Helical" evidence="2">
    <location>
        <begin position="20"/>
        <end position="36"/>
    </location>
</feature>
<dbReference type="Gene3D" id="2.60.120.200">
    <property type="match status" value="2"/>
</dbReference>
<sequence>MVFDMDFLCVLNKCYDFVKNNIFVLLFFVNFAVNVIKMAINLFSRVVPAIALFSASAMMAQNYQTMPVSSGFTADVIANGIGSSSVTTNNDVDGVSYAFVAKDFQLTSTSPAITYGIPVDGVINSVVATTPGLSFQLAGLNANNSLRLAAINDNGTLTFTAPKAATKLYMLAVSGSGTSTVSVVVNFTDGSSQTFSSISLADWYNGSSFAIQGIGRIKKPGATPASGDDVPSPEGGTNPRLYQAELAIDAANQAKLIQSVTVTKASGSGIPNIFAFSVDAYSDCMPPVLQAVSGITANSALVSWTGNAASYDVYHSTSNTIPSSSVTPTYPGVTGTSTTIGSLNSNTTYYYWVRSNCNTATGQSAWSFAGTFKTACSTFTVPYTENFDTTSTGSSTNNNAPSCWAYLESASFAGYGYVTTTNNYSAPNAYYLYNSTATTGSQMLVAPPTINLSDGTKRVRFYAKTGTTGTPLLIGTLSNPADPASFTPIGSPITLTTTHTQYTVNIPAGSDLQLAFKHGMGGTGRSIYIDNISVQNIPSCFEPTAVTSSNVNSNSATIGWTAPSSAPAGGYEVYYSTSNTAPDASTVLNAANSVTSTTTSAPISTLQPSTTYYAWVRSSCSATDKSIWTEVPVSFTTTCLPITTLPWSENFDAMTNIGSAIVPGCWKQNPGGSSSSYNFTSANASQQAYNDPKSAPNYLTIYYPYSNAAYLWTPTFTLTAGTSYEFSFYWVGDGYAGWQNEVLVNNGQTAAGATSLTTFITSDQTATGGGNSTEYTKVTVSYTPTTTGDYSFGIKALNTTTAPYYMGFDDFSLTQSNLSTAETSVKKKEINVYPNPFKDVLHVADIKNVKSVTVTDVAGRVVKTIDNPTTELQLGDLNAGLYLVTMNFKDGSKSTVKAIKK</sequence>
<dbReference type="CDD" id="cd00063">
    <property type="entry name" value="FN3"/>
    <property type="match status" value="2"/>
</dbReference>
<keyword evidence="2" id="KW-0812">Transmembrane</keyword>
<dbReference type="Proteomes" id="UP000002969">
    <property type="component" value="Unassembled WGS sequence"/>
</dbReference>
<evidence type="ECO:0000256" key="1">
    <source>
        <dbReference type="ARBA" id="ARBA00022729"/>
    </source>
</evidence>
<gene>
    <name evidence="4" type="ORF">HMPREF0204_11972</name>
</gene>
<keyword evidence="5" id="KW-1185">Reference proteome</keyword>
<evidence type="ECO:0000256" key="2">
    <source>
        <dbReference type="SAM" id="Phobius"/>
    </source>
</evidence>